<organism evidence="1 2">
    <name type="scientific">Candidatus Proximibacter danicus</name>
    <dbReference type="NCBI Taxonomy" id="2954365"/>
    <lineage>
        <taxon>Bacteria</taxon>
        <taxon>Pseudomonadati</taxon>
        <taxon>Pseudomonadota</taxon>
        <taxon>Betaproteobacteria</taxon>
        <taxon>Candidatus Proximibacter</taxon>
    </lineage>
</organism>
<name>A0A9D7K208_9PROT</name>
<evidence type="ECO:0000313" key="2">
    <source>
        <dbReference type="Proteomes" id="UP000886689"/>
    </source>
</evidence>
<dbReference type="Pfam" id="PF13711">
    <property type="entry name" value="DUF4160"/>
    <property type="match status" value="1"/>
</dbReference>
<evidence type="ECO:0000313" key="1">
    <source>
        <dbReference type="EMBL" id="MBK8524965.1"/>
    </source>
</evidence>
<dbReference type="Proteomes" id="UP000886689">
    <property type="component" value="Unassembled WGS sequence"/>
</dbReference>
<reference evidence="1" key="1">
    <citation type="submission" date="2020-10" db="EMBL/GenBank/DDBJ databases">
        <title>Connecting structure to function with the recovery of over 1000 high-quality activated sludge metagenome-assembled genomes encoding full-length rRNA genes using long-read sequencing.</title>
        <authorList>
            <person name="Singleton C.M."/>
            <person name="Petriglieri F."/>
            <person name="Kristensen J.M."/>
            <person name="Kirkegaard R.H."/>
            <person name="Michaelsen T.Y."/>
            <person name="Andersen M.H."/>
            <person name="Karst S.M."/>
            <person name="Dueholm M.S."/>
            <person name="Nielsen P.H."/>
            <person name="Albertsen M."/>
        </authorList>
    </citation>
    <scope>NUCLEOTIDE SEQUENCE</scope>
    <source>
        <strain evidence="1">Hirt_18-Q3-R61-65_BATAC.395</strain>
    </source>
</reference>
<gene>
    <name evidence="1" type="ORF">IPL58_13405</name>
</gene>
<sequence>MPTILKILGFRFFFFSGEGSEPPHIHVEHGEKVAKYWLNPVDLAMSEGFRSHELTKVRALVIEHRALFLEKWHEYFGR</sequence>
<dbReference type="InterPro" id="IPR025427">
    <property type="entry name" value="DUF4160"/>
</dbReference>
<protein>
    <submittedName>
        <fullName evidence="1">DUF4160 domain-containing protein</fullName>
    </submittedName>
</protein>
<comment type="caution">
    <text evidence="1">The sequence shown here is derived from an EMBL/GenBank/DDBJ whole genome shotgun (WGS) entry which is preliminary data.</text>
</comment>
<dbReference type="EMBL" id="JADJUC010000020">
    <property type="protein sequence ID" value="MBK8524965.1"/>
    <property type="molecule type" value="Genomic_DNA"/>
</dbReference>
<accession>A0A9D7K208</accession>
<dbReference type="AlphaFoldDB" id="A0A9D7K208"/>
<proteinExistence type="predicted"/>